<feature type="transmembrane region" description="Helical" evidence="1">
    <location>
        <begin position="6"/>
        <end position="23"/>
    </location>
</feature>
<dbReference type="OrthoDB" id="2230273at2"/>
<dbReference type="Proteomes" id="UP000471052">
    <property type="component" value="Unassembled WGS sequence"/>
</dbReference>
<organism evidence="2 3">
    <name type="scientific">Streptococcus alactolyticus</name>
    <dbReference type="NCBI Taxonomy" id="29389"/>
    <lineage>
        <taxon>Bacteria</taxon>
        <taxon>Bacillati</taxon>
        <taxon>Bacillota</taxon>
        <taxon>Bacilli</taxon>
        <taxon>Lactobacillales</taxon>
        <taxon>Streptococcaceae</taxon>
        <taxon>Streptococcus</taxon>
    </lineage>
</organism>
<feature type="transmembrane region" description="Helical" evidence="1">
    <location>
        <begin position="35"/>
        <end position="54"/>
    </location>
</feature>
<accession>A0A6N7WQS0</accession>
<protein>
    <submittedName>
        <fullName evidence="2">NADH-quinone oxidoreductase subunit L</fullName>
    </submittedName>
</protein>
<name>A0A6N7WQS0_STRAY</name>
<evidence type="ECO:0000256" key="1">
    <source>
        <dbReference type="SAM" id="Phobius"/>
    </source>
</evidence>
<keyword evidence="1" id="KW-1133">Transmembrane helix</keyword>
<proteinExistence type="predicted"/>
<keyword evidence="1" id="KW-0472">Membrane</keyword>
<dbReference type="RefSeq" id="WP_154455372.1">
    <property type="nucleotide sequence ID" value="NZ_JADYVC010000058.1"/>
</dbReference>
<keyword evidence="1" id="KW-0812">Transmembrane</keyword>
<dbReference type="EMBL" id="VUNP01000038">
    <property type="protein sequence ID" value="MST54270.1"/>
    <property type="molecule type" value="Genomic_DNA"/>
</dbReference>
<gene>
    <name evidence="2" type="ORF">FYJ82_07765</name>
</gene>
<dbReference type="AlphaFoldDB" id="A0A6N7WQS0"/>
<evidence type="ECO:0000313" key="2">
    <source>
        <dbReference type="EMBL" id="MST54270.1"/>
    </source>
</evidence>
<evidence type="ECO:0000313" key="3">
    <source>
        <dbReference type="Proteomes" id="UP000471052"/>
    </source>
</evidence>
<reference evidence="2 3" key="1">
    <citation type="submission" date="2019-08" db="EMBL/GenBank/DDBJ databases">
        <title>In-depth cultivation of the pig gut microbiome towards novel bacterial diversity and tailored functional studies.</title>
        <authorList>
            <person name="Wylensek D."/>
            <person name="Hitch T.C.A."/>
            <person name="Clavel T."/>
        </authorList>
    </citation>
    <scope>NUCLEOTIDE SEQUENCE [LARGE SCALE GENOMIC DNA]</scope>
    <source>
        <strain evidence="2 3">BL-178-WT-3A</strain>
    </source>
</reference>
<comment type="caution">
    <text evidence="2">The sequence shown here is derived from an EMBL/GenBank/DDBJ whole genome shotgun (WGS) entry which is preliminary data.</text>
</comment>
<sequence>MSLAWYYWFLFACSWLFAITFWVKSTNIPQKWLKALFVICGVIAFCLPFFWGWLVS</sequence>